<keyword evidence="1" id="KW-1133">Transmembrane helix</keyword>
<evidence type="ECO:0008006" key="4">
    <source>
        <dbReference type="Google" id="ProtNLM"/>
    </source>
</evidence>
<feature type="transmembrane region" description="Helical" evidence="1">
    <location>
        <begin position="273"/>
        <end position="298"/>
    </location>
</feature>
<dbReference type="EMBL" id="CP024870">
    <property type="protein sequence ID" value="ATX70470.1"/>
    <property type="molecule type" value="Genomic_DNA"/>
</dbReference>
<sequence length="371" mass="44316">MKNWFRNFVKTFYSPTAIIDTKYIKWYWNILYIVVFTLTLVSFWVLILWFNTWNMSNLIALGKQLPQYEINQQGLLIKKESSDEEINSFSYMSELIKVRFISDPNNLNELQSYYWGNQGIVISENQIYDQVDEKLVDRMKIFLGENSKVDTENLKLDYFIGDQEINRTDLVYNEKYQLHFNYVEDYEAKQFKLDFTIYNHEDLRKDAVDENIFIFNEKSMVIKTNNYSKYFKPVPYLESKLVNYDLSTKSDWRKMINFFMDITKYDWLPMVTLMFYLTIFGYLLVYIVLFAFISWLICKFAKRSLSFFGCCAITTYSMNCPSIVAILVSILFKFNILYGLLILAIGGLLFSFLVLFIYFRGKKTKDIKFVL</sequence>
<feature type="transmembrane region" description="Helical" evidence="1">
    <location>
        <begin position="305"/>
        <end position="330"/>
    </location>
</feature>
<gene>
    <name evidence="2" type="ORF">SCLAR_v1c01390</name>
</gene>
<keyword evidence="1" id="KW-0472">Membrane</keyword>
<feature type="transmembrane region" description="Helical" evidence="1">
    <location>
        <begin position="336"/>
        <end position="359"/>
    </location>
</feature>
<keyword evidence="1" id="KW-0812">Transmembrane</keyword>
<proteinExistence type="predicted"/>
<keyword evidence="3" id="KW-1185">Reference proteome</keyword>
<dbReference type="Proteomes" id="UP000231179">
    <property type="component" value="Chromosome"/>
</dbReference>
<protein>
    <recommendedName>
        <fullName evidence="4">DUF1189 domain-containing protein</fullName>
    </recommendedName>
</protein>
<dbReference type="RefSeq" id="WP_100254036.1">
    <property type="nucleotide sequence ID" value="NZ_CP024870.1"/>
</dbReference>
<evidence type="ECO:0000313" key="2">
    <source>
        <dbReference type="EMBL" id="ATX70470.1"/>
    </source>
</evidence>
<dbReference type="AlphaFoldDB" id="A0A2K8KFJ9"/>
<dbReference type="InterPro" id="IPR009574">
    <property type="entry name" value="DUF1189"/>
</dbReference>
<evidence type="ECO:0000256" key="1">
    <source>
        <dbReference type="SAM" id="Phobius"/>
    </source>
</evidence>
<name>A0A2K8KFJ9_9MOLU</name>
<evidence type="ECO:0000313" key="3">
    <source>
        <dbReference type="Proteomes" id="UP000231179"/>
    </source>
</evidence>
<feature type="transmembrane region" description="Helical" evidence="1">
    <location>
        <begin position="30"/>
        <end position="50"/>
    </location>
</feature>
<organism evidence="2 3">
    <name type="scientific">Spiroplasma clarkii</name>
    <dbReference type="NCBI Taxonomy" id="2139"/>
    <lineage>
        <taxon>Bacteria</taxon>
        <taxon>Bacillati</taxon>
        <taxon>Mycoplasmatota</taxon>
        <taxon>Mollicutes</taxon>
        <taxon>Entomoplasmatales</taxon>
        <taxon>Spiroplasmataceae</taxon>
        <taxon>Spiroplasma</taxon>
    </lineage>
</organism>
<reference evidence="2 3" key="1">
    <citation type="submission" date="2017-11" db="EMBL/GenBank/DDBJ databases">
        <title>Complete genome sequence of Spiroplasma clarkii CN-5 (DSM 19994).</title>
        <authorList>
            <person name="Tsai Y.-M."/>
            <person name="Chang A."/>
            <person name="Lo W.-S."/>
            <person name="Kuo C.-H."/>
        </authorList>
    </citation>
    <scope>NUCLEOTIDE SEQUENCE [LARGE SCALE GENOMIC DNA]</scope>
    <source>
        <strain evidence="2 3">CN-5</strain>
    </source>
</reference>
<accession>A0A2K8KFJ9</accession>
<dbReference type="Pfam" id="PF06691">
    <property type="entry name" value="DUF1189"/>
    <property type="match status" value="1"/>
</dbReference>